<evidence type="ECO:0000313" key="2">
    <source>
        <dbReference type="Proteomes" id="UP001165960"/>
    </source>
</evidence>
<protein>
    <submittedName>
        <fullName evidence="1">Uncharacterized protein</fullName>
    </submittedName>
</protein>
<keyword evidence="2" id="KW-1185">Reference proteome</keyword>
<sequence length="76" mass="8147">MSVPALTPLSPTGAPRYSWYPDTIFPLFGGSVLNGLKHALAQEPAPSIATMGSGHQWSQVDDIQPLCFLLILLPSK</sequence>
<dbReference type="Proteomes" id="UP001165960">
    <property type="component" value="Unassembled WGS sequence"/>
</dbReference>
<name>A0ACC2THX4_9FUNG</name>
<comment type="caution">
    <text evidence="1">The sequence shown here is derived from an EMBL/GenBank/DDBJ whole genome shotgun (WGS) entry which is preliminary data.</text>
</comment>
<gene>
    <name evidence="1" type="ORF">DSO57_1008739</name>
</gene>
<evidence type="ECO:0000313" key="1">
    <source>
        <dbReference type="EMBL" id="KAJ9074212.1"/>
    </source>
</evidence>
<accession>A0ACC2THX4</accession>
<dbReference type="EMBL" id="QTSX02002867">
    <property type="protein sequence ID" value="KAJ9074212.1"/>
    <property type="molecule type" value="Genomic_DNA"/>
</dbReference>
<organism evidence="1 2">
    <name type="scientific">Entomophthora muscae</name>
    <dbReference type="NCBI Taxonomy" id="34485"/>
    <lineage>
        <taxon>Eukaryota</taxon>
        <taxon>Fungi</taxon>
        <taxon>Fungi incertae sedis</taxon>
        <taxon>Zoopagomycota</taxon>
        <taxon>Entomophthoromycotina</taxon>
        <taxon>Entomophthoromycetes</taxon>
        <taxon>Entomophthorales</taxon>
        <taxon>Entomophthoraceae</taxon>
        <taxon>Entomophthora</taxon>
    </lineage>
</organism>
<reference evidence="1" key="1">
    <citation type="submission" date="2022-04" db="EMBL/GenBank/DDBJ databases">
        <title>Genome of the entomopathogenic fungus Entomophthora muscae.</title>
        <authorList>
            <person name="Elya C."/>
            <person name="Lovett B.R."/>
            <person name="Lee E."/>
            <person name="Macias A.M."/>
            <person name="Hajek A.E."/>
            <person name="De Bivort B.L."/>
            <person name="Kasson M.T."/>
            <person name="De Fine Licht H.H."/>
            <person name="Stajich J.E."/>
        </authorList>
    </citation>
    <scope>NUCLEOTIDE SEQUENCE</scope>
    <source>
        <strain evidence="1">Berkeley</strain>
    </source>
</reference>
<proteinExistence type="predicted"/>